<keyword evidence="2" id="KW-1185">Reference proteome</keyword>
<evidence type="ECO:0000313" key="2">
    <source>
        <dbReference type="Proteomes" id="UP001451303"/>
    </source>
</evidence>
<dbReference type="Proteomes" id="UP001451303">
    <property type="component" value="Unassembled WGS sequence"/>
</dbReference>
<accession>A0ABR3DJK7</accession>
<comment type="caution">
    <text evidence="1">The sequence shown here is derived from an EMBL/GenBank/DDBJ whole genome shotgun (WGS) entry which is preliminary data.</text>
</comment>
<reference evidence="1 2" key="1">
    <citation type="submission" date="2023-09" db="EMBL/GenBank/DDBJ databases">
        <title>Multi-omics analysis of a traditional fermented food reveals byproduct-associated fungal strains for waste-to-food upcycling.</title>
        <authorList>
            <consortium name="Lawrence Berkeley National Laboratory"/>
            <person name="Rekdal V.M."/>
            <person name="Villalobos-Escobedo J.M."/>
            <person name="Rodriguez-Valeron N."/>
            <person name="Garcia M.O."/>
            <person name="Vasquez D.P."/>
            <person name="Damayanti I."/>
            <person name="Sorensen P.M."/>
            <person name="Baidoo E.E."/>
            <person name="De Carvalho A.C."/>
            <person name="Riley R."/>
            <person name="Lipzen A."/>
            <person name="He G."/>
            <person name="Yan M."/>
            <person name="Haridas S."/>
            <person name="Daum C."/>
            <person name="Yoshinaga Y."/>
            <person name="Ng V."/>
            <person name="Grigoriev I.V."/>
            <person name="Munk R."/>
            <person name="Nuraida L."/>
            <person name="Wijaya C.H."/>
            <person name="Morales P.-C."/>
            <person name="Keasling J.D."/>
        </authorList>
    </citation>
    <scope>NUCLEOTIDE SEQUENCE [LARGE SCALE GENOMIC DNA]</scope>
    <source>
        <strain evidence="1 2">FGSC 2613</strain>
    </source>
</reference>
<proteinExistence type="predicted"/>
<protein>
    <submittedName>
        <fullName evidence="1">Uncharacterized protein</fullName>
    </submittedName>
</protein>
<dbReference type="EMBL" id="JAVLET010000002">
    <property type="protein sequence ID" value="KAL0472867.1"/>
    <property type="molecule type" value="Genomic_DNA"/>
</dbReference>
<name>A0ABR3DJK7_NEUIN</name>
<gene>
    <name evidence="1" type="ORF">QR685DRAFT_541552</name>
</gene>
<sequence length="269" mass="30194">MSQQFLHHDFILSGRRCSEAEDDWRGDVDEHQATMSAIKTLCNATSRDVKRSLASEHRTGPPDSRDAIYWSFLPGALHVLLSERHGNVRSHRELHSLTRMLERHIDFQLFFVLYVLHFLTHVHLHSTRTGVPSRLVCPLIDAAHHDTDSSSARSRAWSAATAIALRRATSRTAPWNIVDLLSLTAFAWTLLPQLCVGLLICKAGLAQATGRSCLLTVTVGARLQCRSFQGIEGIPNLLRYCVRQAVSEIPDRTSLRPRDTVKHPFGRGH</sequence>
<evidence type="ECO:0000313" key="1">
    <source>
        <dbReference type="EMBL" id="KAL0472867.1"/>
    </source>
</evidence>
<organism evidence="1 2">
    <name type="scientific">Neurospora intermedia</name>
    <dbReference type="NCBI Taxonomy" id="5142"/>
    <lineage>
        <taxon>Eukaryota</taxon>
        <taxon>Fungi</taxon>
        <taxon>Dikarya</taxon>
        <taxon>Ascomycota</taxon>
        <taxon>Pezizomycotina</taxon>
        <taxon>Sordariomycetes</taxon>
        <taxon>Sordariomycetidae</taxon>
        <taxon>Sordariales</taxon>
        <taxon>Sordariaceae</taxon>
        <taxon>Neurospora</taxon>
    </lineage>
</organism>